<keyword evidence="2" id="KW-0472">Membrane</keyword>
<accession>A0A5R8Z1R4</accession>
<name>A0A5R8Z1R4_9ACTN</name>
<feature type="transmembrane region" description="Helical" evidence="2">
    <location>
        <begin position="77"/>
        <end position="102"/>
    </location>
</feature>
<gene>
    <name evidence="3" type="ORF">FED44_15515</name>
</gene>
<dbReference type="InterPro" id="IPR007313">
    <property type="entry name" value="FxsA"/>
</dbReference>
<feature type="compositionally biased region" description="Basic and acidic residues" evidence="1">
    <location>
        <begin position="168"/>
        <end position="184"/>
    </location>
</feature>
<dbReference type="AlphaFoldDB" id="A0A5R8Z1R4"/>
<feature type="region of interest" description="Disordered" evidence="1">
    <location>
        <begin position="142"/>
        <end position="199"/>
    </location>
</feature>
<evidence type="ECO:0000256" key="2">
    <source>
        <dbReference type="SAM" id="Phobius"/>
    </source>
</evidence>
<evidence type="ECO:0000256" key="1">
    <source>
        <dbReference type="SAM" id="MobiDB-lite"/>
    </source>
</evidence>
<keyword evidence="2" id="KW-1133">Transmembrane helix</keyword>
<reference evidence="3" key="1">
    <citation type="submission" date="2019-05" db="EMBL/GenBank/DDBJ databases">
        <title>Isolation, diversity and antifungal activity of Actinobacteria from wheat.</title>
        <authorList>
            <person name="Yu B."/>
        </authorList>
    </citation>
    <scope>NUCLEOTIDE SEQUENCE [LARGE SCALE GENOMIC DNA]</scope>
    <source>
        <strain evidence="3">NEAU-HEGS1-5</strain>
    </source>
</reference>
<sequence>MVRIGLFLGFLVVPVLEIWFLIRVGSVIGGWQTVALLIADSLVGAWLVRREGRRAWAALRSAVESGRMPDRELADGAMIVAGGTLLLTPGFLSDVFGFFLILPFTRPIARRWLSWFLGRRVRSLAARSPYAPLFGQVESDPAGFGPAGSDRARSGQARSGQAGFDQARSGRAEGSRNRVVRGEVIEEDPFPAPGDGRSH</sequence>
<dbReference type="NCBIfam" id="NF008528">
    <property type="entry name" value="PRK11463.1-2"/>
    <property type="match status" value="1"/>
</dbReference>
<keyword evidence="2" id="KW-0812">Transmembrane</keyword>
<dbReference type="PANTHER" id="PTHR35335:SF1">
    <property type="entry name" value="UPF0716 PROTEIN FXSA"/>
    <property type="match status" value="1"/>
</dbReference>
<dbReference type="OrthoDB" id="9792788at2"/>
<feature type="transmembrane region" description="Helical" evidence="2">
    <location>
        <begin position="5"/>
        <end position="22"/>
    </location>
</feature>
<evidence type="ECO:0000313" key="3">
    <source>
        <dbReference type="EMBL" id="TLP59689.1"/>
    </source>
</evidence>
<keyword evidence="4" id="KW-1185">Reference proteome</keyword>
<evidence type="ECO:0000313" key="4">
    <source>
        <dbReference type="Proteomes" id="UP000309033"/>
    </source>
</evidence>
<dbReference type="PANTHER" id="PTHR35335">
    <property type="entry name" value="UPF0716 PROTEIN FXSA"/>
    <property type="match status" value="1"/>
</dbReference>
<dbReference type="GO" id="GO:0016020">
    <property type="term" value="C:membrane"/>
    <property type="evidence" value="ECO:0007669"/>
    <property type="project" value="InterPro"/>
</dbReference>
<dbReference type="Pfam" id="PF04186">
    <property type="entry name" value="FxsA"/>
    <property type="match status" value="1"/>
</dbReference>
<dbReference type="EMBL" id="VANP01000005">
    <property type="protein sequence ID" value="TLP59689.1"/>
    <property type="molecule type" value="Genomic_DNA"/>
</dbReference>
<comment type="caution">
    <text evidence="3">The sequence shown here is derived from an EMBL/GenBank/DDBJ whole genome shotgun (WGS) entry which is preliminary data.</text>
</comment>
<proteinExistence type="predicted"/>
<dbReference type="Proteomes" id="UP000309033">
    <property type="component" value="Unassembled WGS sequence"/>
</dbReference>
<organism evidence="3 4">
    <name type="scientific">Microbispora triticiradicis</name>
    <dbReference type="NCBI Taxonomy" id="2200763"/>
    <lineage>
        <taxon>Bacteria</taxon>
        <taxon>Bacillati</taxon>
        <taxon>Actinomycetota</taxon>
        <taxon>Actinomycetes</taxon>
        <taxon>Streptosporangiales</taxon>
        <taxon>Streptosporangiaceae</taxon>
        <taxon>Microbispora</taxon>
    </lineage>
</organism>
<protein>
    <submittedName>
        <fullName evidence="3">FxsA family protein</fullName>
    </submittedName>
</protein>